<evidence type="ECO:0000259" key="3">
    <source>
        <dbReference type="Pfam" id="PF01266"/>
    </source>
</evidence>
<dbReference type="InterPro" id="IPR006076">
    <property type="entry name" value="FAD-dep_OxRdtase"/>
</dbReference>
<dbReference type="Gene3D" id="3.50.50.60">
    <property type="entry name" value="FAD/NAD(P)-binding domain"/>
    <property type="match status" value="1"/>
</dbReference>
<keyword evidence="2" id="KW-0503">Monooxygenase</keyword>
<dbReference type="PANTHER" id="PTHR45934">
    <property type="entry name" value="FAD/NAD(P)-BINDING OXIDOREDUCTASE FAMILY PROTEIN"/>
    <property type="match status" value="1"/>
</dbReference>
<dbReference type="Proteomes" id="UP001187192">
    <property type="component" value="Unassembled WGS sequence"/>
</dbReference>
<dbReference type="Gramene" id="FCD_00023946-RA">
    <property type="protein sequence ID" value="FCD_00023946-RA:cds"/>
    <property type="gene ID" value="FCD_00023946"/>
</dbReference>
<dbReference type="EMBL" id="BTGU01004066">
    <property type="protein sequence ID" value="GMN21951.1"/>
    <property type="molecule type" value="Genomic_DNA"/>
</dbReference>
<reference evidence="4" key="1">
    <citation type="submission" date="2023-07" db="EMBL/GenBank/DDBJ databases">
        <title>draft genome sequence of fig (Ficus carica).</title>
        <authorList>
            <person name="Takahashi T."/>
            <person name="Nishimura K."/>
        </authorList>
    </citation>
    <scope>NUCLEOTIDE SEQUENCE</scope>
</reference>
<dbReference type="Gene3D" id="3.30.9.30">
    <property type="match status" value="1"/>
</dbReference>
<dbReference type="InterPro" id="IPR044560">
    <property type="entry name" value="MOase"/>
</dbReference>
<dbReference type="PANTHER" id="PTHR45934:SF2">
    <property type="entry name" value="MONOOXYGENASE 1"/>
    <property type="match status" value="1"/>
</dbReference>
<dbReference type="SUPFAM" id="SSF51905">
    <property type="entry name" value="FAD/NAD(P)-binding domain"/>
    <property type="match status" value="1"/>
</dbReference>
<evidence type="ECO:0000313" key="5">
    <source>
        <dbReference type="Proteomes" id="UP001187192"/>
    </source>
</evidence>
<evidence type="ECO:0000256" key="2">
    <source>
        <dbReference type="ARBA" id="ARBA00023033"/>
    </source>
</evidence>
<dbReference type="Pfam" id="PF01266">
    <property type="entry name" value="DAO"/>
    <property type="match status" value="1"/>
</dbReference>
<organism evidence="4 5">
    <name type="scientific">Ficus carica</name>
    <name type="common">Common fig</name>
    <dbReference type="NCBI Taxonomy" id="3494"/>
    <lineage>
        <taxon>Eukaryota</taxon>
        <taxon>Viridiplantae</taxon>
        <taxon>Streptophyta</taxon>
        <taxon>Embryophyta</taxon>
        <taxon>Tracheophyta</taxon>
        <taxon>Spermatophyta</taxon>
        <taxon>Magnoliopsida</taxon>
        <taxon>eudicotyledons</taxon>
        <taxon>Gunneridae</taxon>
        <taxon>Pentapetalae</taxon>
        <taxon>rosids</taxon>
        <taxon>fabids</taxon>
        <taxon>Rosales</taxon>
        <taxon>Moraceae</taxon>
        <taxon>Ficeae</taxon>
        <taxon>Ficus</taxon>
    </lineage>
</organism>
<protein>
    <recommendedName>
        <fullName evidence="3">FAD dependent oxidoreductase domain-containing protein</fullName>
    </recommendedName>
</protein>
<evidence type="ECO:0000256" key="1">
    <source>
        <dbReference type="ARBA" id="ARBA00023002"/>
    </source>
</evidence>
<keyword evidence="1" id="KW-0560">Oxidoreductase</keyword>
<feature type="domain" description="FAD dependent oxidoreductase" evidence="3">
    <location>
        <begin position="8"/>
        <end position="59"/>
    </location>
</feature>
<dbReference type="InterPro" id="IPR036188">
    <property type="entry name" value="FAD/NAD-bd_sf"/>
</dbReference>
<dbReference type="GO" id="GO:0004497">
    <property type="term" value="F:monooxygenase activity"/>
    <property type="evidence" value="ECO:0007669"/>
    <property type="project" value="UniProtKB-KW"/>
</dbReference>
<sequence length="79" mass="8251">MDAAEELDIVIVGAGICGLTTALALHRKGIKSVVLERSETLRASGAAIAILTNGWRALDQLGIGPKLRPTALPLQGYTL</sequence>
<evidence type="ECO:0000313" key="4">
    <source>
        <dbReference type="EMBL" id="GMN21951.1"/>
    </source>
</evidence>
<dbReference type="AlphaFoldDB" id="A0AA87ZC51"/>
<proteinExistence type="predicted"/>
<accession>A0AA87ZC51</accession>
<keyword evidence="5" id="KW-1185">Reference proteome</keyword>
<name>A0AA87ZC51_FICCA</name>
<comment type="caution">
    <text evidence="4">The sequence shown here is derived from an EMBL/GenBank/DDBJ whole genome shotgun (WGS) entry which is preliminary data.</text>
</comment>
<gene>
    <name evidence="4" type="ORF">TIFTF001_045579</name>
</gene>